<name>A0A1W2CFL2_9FIRM</name>
<dbReference type="EMBL" id="FWXW01000009">
    <property type="protein sequence ID" value="SMC83692.1"/>
    <property type="molecule type" value="Genomic_DNA"/>
</dbReference>
<dbReference type="SUPFAM" id="SSF53448">
    <property type="entry name" value="Nucleotide-diphospho-sugar transferases"/>
    <property type="match status" value="1"/>
</dbReference>
<reference evidence="4 5" key="1">
    <citation type="submission" date="2017-04" db="EMBL/GenBank/DDBJ databases">
        <authorList>
            <person name="Afonso C.L."/>
            <person name="Miller P.J."/>
            <person name="Scott M.A."/>
            <person name="Spackman E."/>
            <person name="Goraichik I."/>
            <person name="Dimitrov K.M."/>
            <person name="Suarez D.L."/>
            <person name="Swayne D.E."/>
        </authorList>
    </citation>
    <scope>NUCLEOTIDE SEQUENCE [LARGE SCALE GENOMIC DNA]</scope>
    <source>
        <strain evidence="4 5">DSM 12816</strain>
    </source>
</reference>
<dbReference type="InterPro" id="IPR029044">
    <property type="entry name" value="Nucleotide-diphossugar_trans"/>
</dbReference>
<dbReference type="PANTHER" id="PTHR22916:SF51">
    <property type="entry name" value="GLYCOSYLTRANSFERASE EPSH-RELATED"/>
    <property type="match status" value="1"/>
</dbReference>
<dbReference type="OrthoDB" id="1640114at2"/>
<evidence type="ECO:0000313" key="4">
    <source>
        <dbReference type="EMBL" id="SMC83692.1"/>
    </source>
</evidence>
<dbReference type="Gene3D" id="3.90.550.10">
    <property type="entry name" value="Spore Coat Polysaccharide Biosynthesis Protein SpsA, Chain A"/>
    <property type="match status" value="1"/>
</dbReference>
<evidence type="ECO:0000256" key="2">
    <source>
        <dbReference type="ARBA" id="ARBA00022679"/>
    </source>
</evidence>
<gene>
    <name evidence="4" type="ORF">SAMN02745168_2765</name>
</gene>
<protein>
    <submittedName>
        <fullName evidence="4">Glycosyltransferase involved in cell wall bisynthesis</fullName>
    </submittedName>
</protein>
<keyword evidence="5" id="KW-1185">Reference proteome</keyword>
<feature type="domain" description="Glycosyltransferase 2-like" evidence="3">
    <location>
        <begin position="8"/>
        <end position="172"/>
    </location>
</feature>
<evidence type="ECO:0000256" key="1">
    <source>
        <dbReference type="ARBA" id="ARBA00022676"/>
    </source>
</evidence>
<evidence type="ECO:0000259" key="3">
    <source>
        <dbReference type="Pfam" id="PF00535"/>
    </source>
</evidence>
<dbReference type="STRING" id="1122930.SAMN02745168_2765"/>
<dbReference type="RefSeq" id="WP_084235425.1">
    <property type="nucleotide sequence ID" value="NZ_FWXW01000009.1"/>
</dbReference>
<keyword evidence="2 4" id="KW-0808">Transferase</keyword>
<dbReference type="Pfam" id="PF00535">
    <property type="entry name" value="Glycos_transf_2"/>
    <property type="match status" value="1"/>
</dbReference>
<dbReference type="Proteomes" id="UP000192790">
    <property type="component" value="Unassembled WGS sequence"/>
</dbReference>
<dbReference type="AlphaFoldDB" id="A0A1W2CFL2"/>
<dbReference type="PANTHER" id="PTHR22916">
    <property type="entry name" value="GLYCOSYLTRANSFERASE"/>
    <property type="match status" value="1"/>
</dbReference>
<keyword evidence="1" id="KW-0328">Glycosyltransferase</keyword>
<dbReference type="CDD" id="cd00761">
    <property type="entry name" value="Glyco_tranf_GTA_type"/>
    <property type="match status" value="1"/>
</dbReference>
<accession>A0A1W2CFL2</accession>
<organism evidence="4 5">
    <name type="scientific">Papillibacter cinnamivorans DSM 12816</name>
    <dbReference type="NCBI Taxonomy" id="1122930"/>
    <lineage>
        <taxon>Bacteria</taxon>
        <taxon>Bacillati</taxon>
        <taxon>Bacillota</taxon>
        <taxon>Clostridia</taxon>
        <taxon>Eubacteriales</taxon>
        <taxon>Oscillospiraceae</taxon>
        <taxon>Papillibacter</taxon>
    </lineage>
</organism>
<dbReference type="InterPro" id="IPR001173">
    <property type="entry name" value="Glyco_trans_2-like"/>
</dbReference>
<proteinExistence type="predicted"/>
<sequence>MDSGPLVSVIVPVYNVEPYLRKSLDSILAQTYGCLEIILVNDGSSDGSGALCEDYARKDARIRVIHQKNGGVSSARNTGLSAASGEYIAWVDPDDWCSPDFIQYLLENLMSEKADLATCGYRSIRGVSFKRIAASRRMVLTEDQILHRYWNTNEIGDTLWNKLYKRSLFDRISFPPLVRFEDSAVMFRILAASEKTVVLPDVKYFYRLRSGGLSQQKSTAAAADSLDVVLQVFDAAVAEYPWLKNAVSAKTMSFIHGSLMMLPCALYPSSETRCALSRIASRALDRQRGILEYAAPGWVGRLELRMACSAQPAAIWLSRLFQLAYFLHSEVKLLFGSQK</sequence>
<evidence type="ECO:0000313" key="5">
    <source>
        <dbReference type="Proteomes" id="UP000192790"/>
    </source>
</evidence>
<dbReference type="GO" id="GO:0016757">
    <property type="term" value="F:glycosyltransferase activity"/>
    <property type="evidence" value="ECO:0007669"/>
    <property type="project" value="UniProtKB-KW"/>
</dbReference>